<dbReference type="InterPro" id="IPR013785">
    <property type="entry name" value="Aldolase_TIM"/>
</dbReference>
<evidence type="ECO:0000259" key="2">
    <source>
        <dbReference type="Pfam" id="PF00724"/>
    </source>
</evidence>
<dbReference type="Pfam" id="PF00724">
    <property type="entry name" value="Oxidored_FMN"/>
    <property type="match status" value="1"/>
</dbReference>
<feature type="region of interest" description="Disordered" evidence="1">
    <location>
        <begin position="318"/>
        <end position="344"/>
    </location>
</feature>
<dbReference type="InterPro" id="IPR045247">
    <property type="entry name" value="Oye-like"/>
</dbReference>
<dbReference type="GO" id="GO:0000398">
    <property type="term" value="P:mRNA splicing, via spliceosome"/>
    <property type="evidence" value="ECO:0007669"/>
    <property type="project" value="UniProtKB-UniRule"/>
</dbReference>
<dbReference type="OrthoDB" id="276546at2759"/>
<dbReference type="GO" id="GO:0016491">
    <property type="term" value="F:oxidoreductase activity"/>
    <property type="evidence" value="ECO:0007669"/>
    <property type="project" value="InterPro"/>
</dbReference>
<feature type="compositionally biased region" description="Polar residues" evidence="1">
    <location>
        <begin position="331"/>
        <end position="340"/>
    </location>
</feature>
<organism evidence="3 4">
    <name type="scientific">Mycena chlorophos</name>
    <name type="common">Agaric fungus</name>
    <name type="synonym">Agaricus chlorophos</name>
    <dbReference type="NCBI Taxonomy" id="658473"/>
    <lineage>
        <taxon>Eukaryota</taxon>
        <taxon>Fungi</taxon>
        <taxon>Dikarya</taxon>
        <taxon>Basidiomycota</taxon>
        <taxon>Agaricomycotina</taxon>
        <taxon>Agaricomycetes</taxon>
        <taxon>Agaricomycetidae</taxon>
        <taxon>Agaricales</taxon>
        <taxon>Marasmiineae</taxon>
        <taxon>Mycenaceae</taxon>
        <taxon>Mycena</taxon>
    </lineage>
</organism>
<dbReference type="GO" id="GO:0005681">
    <property type="term" value="C:spliceosomal complex"/>
    <property type="evidence" value="ECO:0007669"/>
    <property type="project" value="UniProtKB-KW"/>
</dbReference>
<keyword evidence="4" id="KW-1185">Reference proteome</keyword>
<reference evidence="3" key="1">
    <citation type="submission" date="2020-05" db="EMBL/GenBank/DDBJ databases">
        <title>Mycena genomes resolve the evolution of fungal bioluminescence.</title>
        <authorList>
            <person name="Tsai I.J."/>
        </authorList>
    </citation>
    <scope>NUCLEOTIDE SEQUENCE</scope>
    <source>
        <strain evidence="3">110903Hualien_Pintung</strain>
    </source>
</reference>
<name>A0A8H6VND5_MYCCL</name>
<dbReference type="Gene3D" id="3.20.20.70">
    <property type="entry name" value="Aldolase class I"/>
    <property type="match status" value="1"/>
</dbReference>
<dbReference type="Proteomes" id="UP000613580">
    <property type="component" value="Unassembled WGS sequence"/>
</dbReference>
<comment type="caution">
    <text evidence="3">The sequence shown here is derived from an EMBL/GenBank/DDBJ whole genome shotgun (WGS) entry which is preliminary data.</text>
</comment>
<accession>A0A8H6VND5</accession>
<feature type="domain" description="NADH:flavin oxidoreductase/NADH oxidase N-terminal" evidence="2">
    <location>
        <begin position="161"/>
        <end position="269"/>
    </location>
</feature>
<evidence type="ECO:0000313" key="3">
    <source>
        <dbReference type="EMBL" id="KAF7288167.1"/>
    </source>
</evidence>
<evidence type="ECO:0000256" key="1">
    <source>
        <dbReference type="SAM" id="MobiDB-lite"/>
    </source>
</evidence>
<dbReference type="SUPFAM" id="SSF51395">
    <property type="entry name" value="FMN-linked oxidoreductases"/>
    <property type="match status" value="1"/>
</dbReference>
<dbReference type="PANTHER" id="PTHR22893">
    <property type="entry name" value="NADH OXIDOREDUCTASE-RELATED"/>
    <property type="match status" value="1"/>
</dbReference>
<dbReference type="AlphaFoldDB" id="A0A8H6VND5"/>
<sequence>MASAPHLANLLTHDAERTSRRRWGGGQMEPTPFATDAVQFAILTALFATRPFQRIIGLANSMFKSHAEGLFNYYKHVLNAVATQLHLSRLTPIEPPVAHQIATGRIQREKEILVEYLRADESKYLRALAAFYIRMTFRAVDVYELLEPPQIENRKEALVDKVTASVHAKGSVIFMQLWALGRGAAHLQLLSGDPSHPYVSDVPFSYYKDTPPRPLTIEIKEYVDAQAAWNAIEAGFDGVEVHSAHGYLPDQFLQDITNKRTDSYGRQYREPVPFRARDLFGVTLTRWAWTTQFHSSLTRSPLSSTYQNPPLAYLHIVEPRAQGPRPRNPSDIGTTKSNSEFPKLWSGPGRVTLLAGAFTKEDRVEDIGWGADRGRRDAGDRVWPAVYRPAVCR</sequence>
<evidence type="ECO:0000313" key="4">
    <source>
        <dbReference type="Proteomes" id="UP000613580"/>
    </source>
</evidence>
<dbReference type="InterPro" id="IPR001155">
    <property type="entry name" value="OxRdtase_FMN_N"/>
</dbReference>
<dbReference type="PANTHER" id="PTHR22893:SF91">
    <property type="entry name" value="NADPH DEHYDROGENASE 2-RELATED"/>
    <property type="match status" value="1"/>
</dbReference>
<gene>
    <name evidence="3" type="ORF">HMN09_01419800</name>
</gene>
<dbReference type="EMBL" id="JACAZE010000048">
    <property type="protein sequence ID" value="KAF7288167.1"/>
    <property type="molecule type" value="Genomic_DNA"/>
</dbReference>
<dbReference type="GO" id="GO:0010181">
    <property type="term" value="F:FMN binding"/>
    <property type="evidence" value="ECO:0007669"/>
    <property type="project" value="InterPro"/>
</dbReference>
<protein>
    <submittedName>
        <fullName evidence="3">Oxidored-FMN domain-containing protein</fullName>
    </submittedName>
</protein>
<proteinExistence type="predicted"/>